<evidence type="ECO:0000313" key="3">
    <source>
        <dbReference type="EMBL" id="ASK67001.1"/>
    </source>
</evidence>
<feature type="binding site" evidence="1">
    <location>
        <position position="34"/>
    </location>
    <ligand>
        <name>Mg(2+)</name>
        <dbReference type="ChEBI" id="CHEBI:18420"/>
        <label>2</label>
    </ligand>
</feature>
<keyword evidence="1" id="KW-0067">ATP-binding</keyword>
<keyword evidence="1" id="KW-0547">Nucleotide-binding</keyword>
<comment type="function">
    <text evidence="1">Catalyzes the ATP-dependent phosphorylation of thiamine-monophosphate (TMP) to form thiamine-pyrophosphate (TPP), the active form of vitamin B1.</text>
</comment>
<feature type="binding site" evidence="1">
    <location>
        <position position="63"/>
    </location>
    <ligand>
        <name>Mg(2+)</name>
        <dbReference type="ChEBI" id="CHEBI:18420"/>
        <label>3</label>
    </ligand>
</feature>
<keyword evidence="1" id="KW-0808">Transferase</keyword>
<dbReference type="PANTHER" id="PTHR30270:SF0">
    <property type="entry name" value="THIAMINE-MONOPHOSPHATE KINASE"/>
    <property type="match status" value="1"/>
</dbReference>
<comment type="similarity">
    <text evidence="1">Belongs to the thiamine-monophosphate kinase family.</text>
</comment>
<feature type="binding site" evidence="1">
    <location>
        <position position="219"/>
    </location>
    <ligand>
        <name>Mg(2+)</name>
        <dbReference type="ChEBI" id="CHEBI:18420"/>
        <label>3</label>
    </ligand>
</feature>
<feature type="binding site" evidence="1">
    <location>
        <position position="33"/>
    </location>
    <ligand>
        <name>Mg(2+)</name>
        <dbReference type="ChEBI" id="CHEBI:18420"/>
        <label>1</label>
    </ligand>
</feature>
<dbReference type="Proteomes" id="UP000198398">
    <property type="component" value="Chromosome"/>
</dbReference>
<dbReference type="SUPFAM" id="SSF55326">
    <property type="entry name" value="PurM N-terminal domain-like"/>
    <property type="match status" value="1"/>
</dbReference>
<feature type="binding site" evidence="1">
    <location>
        <position position="318"/>
    </location>
    <ligand>
        <name>substrate</name>
    </ligand>
</feature>
<keyword evidence="1 3" id="KW-0418">Kinase</keyword>
<dbReference type="InterPro" id="IPR016188">
    <property type="entry name" value="PurM-like_N"/>
</dbReference>
<dbReference type="GO" id="GO:0000287">
    <property type="term" value="F:magnesium ion binding"/>
    <property type="evidence" value="ECO:0007669"/>
    <property type="project" value="UniProtKB-UniRule"/>
</dbReference>
<keyword evidence="4" id="KW-1185">Reference proteome</keyword>
<feature type="binding site" evidence="1">
    <location>
        <position position="273"/>
    </location>
    <ligand>
        <name>substrate</name>
    </ligand>
</feature>
<dbReference type="CDD" id="cd02194">
    <property type="entry name" value="ThiL"/>
    <property type="match status" value="1"/>
</dbReference>
<comment type="catalytic activity">
    <reaction evidence="1">
        <text>thiamine phosphate + ATP = thiamine diphosphate + ADP</text>
        <dbReference type="Rhea" id="RHEA:15913"/>
        <dbReference type="ChEBI" id="CHEBI:30616"/>
        <dbReference type="ChEBI" id="CHEBI:37575"/>
        <dbReference type="ChEBI" id="CHEBI:58937"/>
        <dbReference type="ChEBI" id="CHEBI:456216"/>
        <dbReference type="EC" id="2.7.4.16"/>
    </reaction>
</comment>
<dbReference type="OrthoDB" id="9802811at2"/>
<dbReference type="Gene3D" id="3.90.650.10">
    <property type="entry name" value="PurM-like C-terminal domain"/>
    <property type="match status" value="1"/>
</dbReference>
<comment type="caution">
    <text evidence="1">Lacks conserved residue(s) required for the propagation of feature annotation.</text>
</comment>
<comment type="pathway">
    <text evidence="1">Cofactor biosynthesis; thiamine diphosphate biosynthesis; thiamine diphosphate from thiamine phosphate: step 1/1.</text>
</comment>
<gene>
    <name evidence="1 3" type="primary">thiL</name>
    <name evidence="3" type="ORF">CFK39_01660</name>
</gene>
<feature type="binding site" evidence="1">
    <location>
        <position position="18"/>
    </location>
    <ligand>
        <name>Mg(2+)</name>
        <dbReference type="ChEBI" id="CHEBI:18420"/>
        <label>3</label>
    </ligand>
</feature>
<feature type="binding site" evidence="1">
    <location>
        <position position="34"/>
    </location>
    <ligand>
        <name>Mg(2+)</name>
        <dbReference type="ChEBI" id="CHEBI:18420"/>
        <label>1</label>
    </ligand>
</feature>
<protein>
    <recommendedName>
        <fullName evidence="1">Thiamine-monophosphate kinase</fullName>
        <shortName evidence="1">TMP kinase</shortName>
        <shortName evidence="1">Thiamine-phosphate kinase</shortName>
        <ecNumber evidence="1">2.7.4.16</ecNumber>
    </recommendedName>
</protein>
<feature type="binding site" evidence="1">
    <location>
        <position position="111"/>
    </location>
    <ligand>
        <name>Mg(2+)</name>
        <dbReference type="ChEBI" id="CHEBI:18420"/>
        <label>1</label>
    </ligand>
</feature>
<evidence type="ECO:0000259" key="2">
    <source>
        <dbReference type="Pfam" id="PF00586"/>
    </source>
</evidence>
<feature type="binding site" evidence="1">
    <location>
        <position position="18"/>
    </location>
    <ligand>
        <name>Mg(2+)</name>
        <dbReference type="ChEBI" id="CHEBI:18420"/>
        <label>4</label>
    </ligand>
</feature>
<feature type="binding site" evidence="1">
    <location>
        <position position="222"/>
    </location>
    <ligand>
        <name>Mg(2+)</name>
        <dbReference type="ChEBI" id="CHEBI:18420"/>
        <label>5</label>
    </ligand>
</feature>
<feature type="binding site" evidence="1">
    <location>
        <position position="63"/>
    </location>
    <ligand>
        <name>Mg(2+)</name>
        <dbReference type="ChEBI" id="CHEBI:18420"/>
        <label>4</label>
    </ligand>
</feature>
<feature type="binding site" evidence="1">
    <location>
        <position position="41"/>
    </location>
    <ligand>
        <name>substrate</name>
    </ligand>
</feature>
<feature type="binding site" evidence="1">
    <location>
        <position position="63"/>
    </location>
    <ligand>
        <name>Mg(2+)</name>
        <dbReference type="ChEBI" id="CHEBI:18420"/>
        <label>2</label>
    </ligand>
</feature>
<dbReference type="GO" id="GO:0009229">
    <property type="term" value="P:thiamine diphosphate biosynthetic process"/>
    <property type="evidence" value="ECO:0007669"/>
    <property type="project" value="UniProtKB-UniRule"/>
</dbReference>
<dbReference type="HAMAP" id="MF_02128">
    <property type="entry name" value="TMP_kinase"/>
    <property type="match status" value="1"/>
</dbReference>
<dbReference type="Gene3D" id="3.30.1330.10">
    <property type="entry name" value="PurM-like, N-terminal domain"/>
    <property type="match status" value="1"/>
</dbReference>
<dbReference type="InterPro" id="IPR006283">
    <property type="entry name" value="ThiL-like"/>
</dbReference>
<keyword evidence="1" id="KW-0460">Magnesium</keyword>
<dbReference type="GO" id="GO:0009228">
    <property type="term" value="P:thiamine biosynthetic process"/>
    <property type="evidence" value="ECO:0007669"/>
    <property type="project" value="UniProtKB-KW"/>
</dbReference>
<dbReference type="RefSeq" id="WP_089066237.1">
    <property type="nucleotide sequence ID" value="NZ_CP022316.1"/>
</dbReference>
<dbReference type="PANTHER" id="PTHR30270">
    <property type="entry name" value="THIAMINE-MONOPHOSPHATE KINASE"/>
    <property type="match status" value="1"/>
</dbReference>
<dbReference type="EMBL" id="CP022316">
    <property type="protein sequence ID" value="ASK67001.1"/>
    <property type="molecule type" value="Genomic_DNA"/>
</dbReference>
<evidence type="ECO:0000256" key="1">
    <source>
        <dbReference type="HAMAP-Rule" id="MF_02128"/>
    </source>
</evidence>
<dbReference type="SUPFAM" id="SSF56042">
    <property type="entry name" value="PurM C-terminal domain-like"/>
    <property type="match status" value="1"/>
</dbReference>
<reference evidence="4" key="1">
    <citation type="submission" date="2017-07" db="EMBL/GenBank/DDBJ databases">
        <title>Brachybacterium sp. VR2415.</title>
        <authorList>
            <person name="Tak E.J."/>
            <person name="Bae J.-W."/>
        </authorList>
    </citation>
    <scope>NUCLEOTIDE SEQUENCE [LARGE SCALE GENOMIC DNA]</scope>
    <source>
        <strain evidence="4">VR2415</strain>
    </source>
</reference>
<feature type="binding site" evidence="1">
    <location>
        <begin position="110"/>
        <end position="111"/>
    </location>
    <ligand>
        <name>ATP</name>
        <dbReference type="ChEBI" id="CHEBI:30616"/>
    </ligand>
</feature>
<dbReference type="InterPro" id="IPR036676">
    <property type="entry name" value="PurM-like_C_sf"/>
</dbReference>
<dbReference type="PIRSF" id="PIRSF005303">
    <property type="entry name" value="Thiam_monoph_kin"/>
    <property type="match status" value="1"/>
</dbReference>
<organism evidence="3 4">
    <name type="scientific">Brachybacterium avium</name>
    <dbReference type="NCBI Taxonomy" id="2017485"/>
    <lineage>
        <taxon>Bacteria</taxon>
        <taxon>Bacillati</taxon>
        <taxon>Actinomycetota</taxon>
        <taxon>Actinomycetes</taxon>
        <taxon>Micrococcales</taxon>
        <taxon>Dermabacteraceae</taxon>
        <taxon>Brachybacterium</taxon>
    </lineage>
</organism>
<dbReference type="UniPathway" id="UPA00060">
    <property type="reaction ID" value="UER00142"/>
</dbReference>
<keyword evidence="1" id="KW-0479">Metal-binding</keyword>
<comment type="miscellaneous">
    <text evidence="1">Reaction mechanism of ThiL seems to utilize a direct, inline transfer of the gamma-phosphate of ATP to TMP rather than a phosphorylated enzyme intermediate.</text>
</comment>
<name>A0A220UGC8_9MICO</name>
<dbReference type="InterPro" id="IPR036921">
    <property type="entry name" value="PurM-like_N_sf"/>
</dbReference>
<feature type="binding site" evidence="1">
    <location>
        <position position="137"/>
    </location>
    <ligand>
        <name>ATP</name>
        <dbReference type="ChEBI" id="CHEBI:30616"/>
    </ligand>
</feature>
<dbReference type="NCBIfam" id="TIGR01379">
    <property type="entry name" value="thiL"/>
    <property type="match status" value="1"/>
</dbReference>
<feature type="binding site" evidence="1">
    <location>
        <position position="32"/>
    </location>
    <ligand>
        <name>Mg(2+)</name>
        <dbReference type="ChEBI" id="CHEBI:18420"/>
        <label>4</label>
    </ligand>
</feature>
<dbReference type="EC" id="2.7.4.16" evidence="1"/>
<accession>A0A220UGC8</accession>
<evidence type="ECO:0000313" key="4">
    <source>
        <dbReference type="Proteomes" id="UP000198398"/>
    </source>
</evidence>
<sequence length="322" mass="33020">MLPHLQLGAEIEVGPGDDAAVVRLPSPRLVVTTDTLVEGHDFLGHATTARWIGRKAAVQNLADVAAMGAAPLALVVAISAPADTPAAVFEELTIGLTARAEADGASIVGGDLGRAGQLTITVTAMGSLPLDQEPVRRSGALPGDVVAIGAPRLGRSAAGLALVLGERALVRAGEDGRPTIMLRSIQDSSAADLLRWHDAPDPDLSLGWTVGRSARAMMDLSDGLVRDGRRLAAASHVTLDLDRAALAPDVEQLTGLAAELGADPWSWVLHGGEEHAMLACFAPGAVPDGFRPVGQVLAPTAHGPEVLLDGAPIEGAGFDHFG</sequence>
<dbReference type="Pfam" id="PF00586">
    <property type="entry name" value="AIRS"/>
    <property type="match status" value="1"/>
</dbReference>
<feature type="domain" description="PurM-like N-terminal" evidence="2">
    <location>
        <begin position="16"/>
        <end position="127"/>
    </location>
</feature>
<feature type="binding site" evidence="1">
    <location>
        <position position="221"/>
    </location>
    <ligand>
        <name>ATP</name>
        <dbReference type="ChEBI" id="CHEBI:30616"/>
    </ligand>
</feature>
<keyword evidence="1" id="KW-0784">Thiamine biosynthesis</keyword>
<dbReference type="KEGG" id="brv:CFK39_01660"/>
<proteinExistence type="inferred from homology"/>
<dbReference type="AlphaFoldDB" id="A0A220UGC8"/>
<dbReference type="GO" id="GO:0009030">
    <property type="term" value="F:thiamine-phosphate kinase activity"/>
    <property type="evidence" value="ECO:0007669"/>
    <property type="project" value="UniProtKB-UniRule"/>
</dbReference>
<dbReference type="GO" id="GO:0005524">
    <property type="term" value="F:ATP binding"/>
    <property type="evidence" value="ECO:0007669"/>
    <property type="project" value="UniProtKB-UniRule"/>
</dbReference>